<dbReference type="AlphaFoldDB" id="A0A1B9I802"/>
<feature type="transmembrane region" description="Helical" evidence="11">
    <location>
        <begin position="6"/>
        <end position="28"/>
    </location>
</feature>
<dbReference type="RefSeq" id="XP_019012838.1">
    <property type="nucleotide sequence ID" value="XM_019154098.1"/>
</dbReference>
<dbReference type="EMBL" id="CP144524">
    <property type="protein sequence ID" value="WWC70843.1"/>
    <property type="molecule type" value="Genomic_DNA"/>
</dbReference>
<accession>A0A1B9I802</accession>
<dbReference type="STRING" id="1296096.A0A1B9I802"/>
<sequence>MSAGAWIRWALISTSIIGGGVLMMRATVPTEEEFYNKLSPELKREMDKIIRQREGSQTMKERLDAAGEKDEIVWGDSISSSTSSTSTSKSNSSGFGSSGFGGTRRSF</sequence>
<evidence type="ECO:0000256" key="2">
    <source>
        <dbReference type="ARBA" id="ARBA00006780"/>
    </source>
</evidence>
<protein>
    <recommendedName>
        <fullName evidence="15">Cytochrome b mRNA-processing protein 4</fullName>
    </recommendedName>
</protein>
<evidence type="ECO:0000256" key="9">
    <source>
        <dbReference type="ARBA" id="ARBA00025413"/>
    </source>
</evidence>
<keyword evidence="4" id="KW-0999">Mitochondrion inner membrane</keyword>
<evidence type="ECO:0000256" key="3">
    <source>
        <dbReference type="ARBA" id="ARBA00022692"/>
    </source>
</evidence>
<dbReference type="Proteomes" id="UP000094020">
    <property type="component" value="Chromosome 6"/>
</dbReference>
<keyword evidence="3 11" id="KW-0812">Transmembrane</keyword>
<evidence type="ECO:0008006" key="15">
    <source>
        <dbReference type="Google" id="ProtNLM"/>
    </source>
</evidence>
<reference evidence="13" key="2">
    <citation type="submission" date="2013-07" db="EMBL/GenBank/DDBJ databases">
        <authorList>
            <consortium name="The Broad Institute Genome Sequencing Platform"/>
            <person name="Cuomo C."/>
            <person name="Litvintseva A."/>
            <person name="Chen Y."/>
            <person name="Heitman J."/>
            <person name="Sun S."/>
            <person name="Springer D."/>
            <person name="Dromer F."/>
            <person name="Young S.K."/>
            <person name="Zeng Q."/>
            <person name="Gargeya S."/>
            <person name="Fitzgerald M."/>
            <person name="Abouelleil A."/>
            <person name="Alvarado L."/>
            <person name="Berlin A.M."/>
            <person name="Chapman S.B."/>
            <person name="Dewar J."/>
            <person name="Goldberg J."/>
            <person name="Griggs A."/>
            <person name="Gujja S."/>
            <person name="Hansen M."/>
            <person name="Howarth C."/>
            <person name="Imamovic A."/>
            <person name="Larimer J."/>
            <person name="McCowan C."/>
            <person name="Murphy C."/>
            <person name="Pearson M."/>
            <person name="Priest M."/>
            <person name="Roberts A."/>
            <person name="Saif S."/>
            <person name="Shea T."/>
            <person name="Sykes S."/>
            <person name="Wortman J."/>
            <person name="Nusbaum C."/>
            <person name="Birren B."/>
        </authorList>
    </citation>
    <scope>NUCLEOTIDE SEQUENCE</scope>
    <source>
        <strain evidence="13">CBS 10737</strain>
    </source>
</reference>
<keyword evidence="7 11" id="KW-0472">Membrane</keyword>
<evidence type="ECO:0000313" key="12">
    <source>
        <dbReference type="EMBL" id="OCF51619.1"/>
    </source>
</evidence>
<dbReference type="OrthoDB" id="5576752at2759"/>
<feature type="compositionally biased region" description="Gly residues" evidence="10">
    <location>
        <begin position="96"/>
        <end position="107"/>
    </location>
</feature>
<name>A0A1B9I802_9TREE</name>
<keyword evidence="6" id="KW-0496">Mitochondrion</keyword>
<reference evidence="13" key="4">
    <citation type="submission" date="2024-02" db="EMBL/GenBank/DDBJ databases">
        <title>Comparative genomics of Cryptococcus and Kwoniella reveals pathogenesis evolution and contrasting modes of karyotype evolution via chromosome fusion or intercentromeric recombination.</title>
        <authorList>
            <person name="Coelho M.A."/>
            <person name="David-Palma M."/>
            <person name="Shea T."/>
            <person name="Bowers K."/>
            <person name="McGinley-Smith S."/>
            <person name="Mohammad A.W."/>
            <person name="Gnirke A."/>
            <person name="Yurkov A.M."/>
            <person name="Nowrousian M."/>
            <person name="Sun S."/>
            <person name="Cuomo C.A."/>
            <person name="Heitman J."/>
        </authorList>
    </citation>
    <scope>NUCLEOTIDE SEQUENCE</scope>
    <source>
        <strain evidence="13">CBS 10737</strain>
    </source>
</reference>
<dbReference type="GO" id="GO:0005743">
    <property type="term" value="C:mitochondrial inner membrane"/>
    <property type="evidence" value="ECO:0007669"/>
    <property type="project" value="UniProtKB-SubCell"/>
</dbReference>
<organism evidence="12">
    <name type="scientific">Kwoniella pini CBS 10737</name>
    <dbReference type="NCBI Taxonomy" id="1296096"/>
    <lineage>
        <taxon>Eukaryota</taxon>
        <taxon>Fungi</taxon>
        <taxon>Dikarya</taxon>
        <taxon>Basidiomycota</taxon>
        <taxon>Agaricomycotina</taxon>
        <taxon>Tremellomycetes</taxon>
        <taxon>Tremellales</taxon>
        <taxon>Cryptococcaceae</taxon>
        <taxon>Kwoniella</taxon>
    </lineage>
</organism>
<keyword evidence="5 11" id="KW-1133">Transmembrane helix</keyword>
<reference evidence="12" key="1">
    <citation type="submission" date="2013-07" db="EMBL/GenBank/DDBJ databases">
        <title>The Genome Sequence of Cryptococcus pinus CBS10737.</title>
        <authorList>
            <consortium name="The Broad Institute Genome Sequencing Platform"/>
            <person name="Cuomo C."/>
            <person name="Litvintseva A."/>
            <person name="Chen Y."/>
            <person name="Heitman J."/>
            <person name="Sun S."/>
            <person name="Springer D."/>
            <person name="Dromer F."/>
            <person name="Young S.K."/>
            <person name="Zeng Q."/>
            <person name="Gargeya S."/>
            <person name="Fitzgerald M."/>
            <person name="Abouelleil A."/>
            <person name="Alvarado L."/>
            <person name="Berlin A.M."/>
            <person name="Chapman S.B."/>
            <person name="Dewar J."/>
            <person name="Goldberg J."/>
            <person name="Griggs A."/>
            <person name="Gujja S."/>
            <person name="Hansen M."/>
            <person name="Howarth C."/>
            <person name="Imamovic A."/>
            <person name="Larimer J."/>
            <person name="McCowan C."/>
            <person name="Murphy C."/>
            <person name="Pearson M."/>
            <person name="Priest M."/>
            <person name="Roberts A."/>
            <person name="Saif S."/>
            <person name="Shea T."/>
            <person name="Sykes S."/>
            <person name="Wortman J."/>
            <person name="Nusbaum C."/>
            <person name="Birren B."/>
        </authorList>
    </citation>
    <scope>NUCLEOTIDE SEQUENCE [LARGE SCALE GENOMIC DNA]</scope>
    <source>
        <strain evidence="12">CBS 10737</strain>
    </source>
</reference>
<gene>
    <name evidence="12" type="ORF">I206_02334</name>
    <name evidence="13" type="ORF">I206_104795</name>
</gene>
<evidence type="ECO:0000256" key="5">
    <source>
        <dbReference type="ARBA" id="ARBA00022989"/>
    </source>
</evidence>
<evidence type="ECO:0000256" key="1">
    <source>
        <dbReference type="ARBA" id="ARBA00004434"/>
    </source>
</evidence>
<evidence type="ECO:0000256" key="6">
    <source>
        <dbReference type="ARBA" id="ARBA00023128"/>
    </source>
</evidence>
<evidence type="ECO:0000256" key="8">
    <source>
        <dbReference type="ARBA" id="ARBA00023186"/>
    </source>
</evidence>
<dbReference type="GeneID" id="30170703"/>
<comment type="subcellular location">
    <subcellularLocation>
        <location evidence="1">Mitochondrion inner membrane</location>
        <topology evidence="1">Single-pass membrane protein</topology>
    </subcellularLocation>
</comment>
<keyword evidence="8" id="KW-0143">Chaperone</keyword>
<comment type="function">
    <text evidence="9">Essential for the assembly of ubiquinol-cytochrome c reductase. It has a direct effect on the correct occurrence of the Rieske protein, core 4, core 5 and apocytochrome b.</text>
</comment>
<proteinExistence type="inferred from homology"/>
<evidence type="ECO:0000256" key="10">
    <source>
        <dbReference type="SAM" id="MobiDB-lite"/>
    </source>
</evidence>
<dbReference type="EMBL" id="KV700115">
    <property type="protein sequence ID" value="OCF51619.1"/>
    <property type="molecule type" value="Genomic_DNA"/>
</dbReference>
<reference evidence="12" key="3">
    <citation type="submission" date="2016-07" db="EMBL/GenBank/DDBJ databases">
        <title>Evolution of pathogenesis and genome organization in the Tremellales.</title>
        <authorList>
            <person name="Cuomo C."/>
            <person name="Litvintseva A."/>
            <person name="Heitman J."/>
            <person name="Chen Y."/>
            <person name="Sun S."/>
            <person name="Springer D."/>
            <person name="Dromer F."/>
            <person name="Young S."/>
            <person name="Zeng Q."/>
            <person name="Chapman S."/>
            <person name="Gujja S."/>
            <person name="Saif S."/>
            <person name="Birren B."/>
        </authorList>
    </citation>
    <scope>NUCLEOTIDE SEQUENCE</scope>
    <source>
        <strain evidence="12">CBS 10737</strain>
    </source>
</reference>
<evidence type="ECO:0000256" key="7">
    <source>
        <dbReference type="ARBA" id="ARBA00023136"/>
    </source>
</evidence>
<evidence type="ECO:0000256" key="11">
    <source>
        <dbReference type="SAM" id="Phobius"/>
    </source>
</evidence>
<evidence type="ECO:0000313" key="14">
    <source>
        <dbReference type="Proteomes" id="UP000094020"/>
    </source>
</evidence>
<comment type="similarity">
    <text evidence="2">Belongs to the CBP4 family.</text>
</comment>
<keyword evidence="14" id="KW-1185">Reference proteome</keyword>
<dbReference type="KEGG" id="kpin:30170703"/>
<dbReference type="Pfam" id="PF07960">
    <property type="entry name" value="CBP4"/>
    <property type="match status" value="1"/>
</dbReference>
<feature type="compositionally biased region" description="Low complexity" evidence="10">
    <location>
        <begin position="77"/>
        <end position="95"/>
    </location>
</feature>
<evidence type="ECO:0000313" key="13">
    <source>
        <dbReference type="EMBL" id="WWC70843.1"/>
    </source>
</evidence>
<evidence type="ECO:0000256" key="4">
    <source>
        <dbReference type="ARBA" id="ARBA00022792"/>
    </source>
</evidence>
<dbReference type="InterPro" id="IPR012420">
    <property type="entry name" value="Cbp4"/>
</dbReference>
<feature type="region of interest" description="Disordered" evidence="10">
    <location>
        <begin position="74"/>
        <end position="107"/>
    </location>
</feature>